<comment type="caution">
    <text evidence="1">The sequence shown here is derived from an EMBL/GenBank/DDBJ whole genome shotgun (WGS) entry which is preliminary data.</text>
</comment>
<organism evidence="1 2">
    <name type="scientific">Campylobacter canadensis</name>
    <dbReference type="NCBI Taxonomy" id="449520"/>
    <lineage>
        <taxon>Bacteria</taxon>
        <taxon>Pseudomonadati</taxon>
        <taxon>Campylobacterota</taxon>
        <taxon>Epsilonproteobacteria</taxon>
        <taxon>Campylobacterales</taxon>
        <taxon>Campylobacteraceae</taxon>
        <taxon>Campylobacter</taxon>
    </lineage>
</organism>
<evidence type="ECO:0008006" key="3">
    <source>
        <dbReference type="Google" id="ProtNLM"/>
    </source>
</evidence>
<dbReference type="EMBL" id="JACGBB010000007">
    <property type="protein sequence ID" value="MBZ7987382.1"/>
    <property type="molecule type" value="Genomic_DNA"/>
</dbReference>
<reference evidence="1 2" key="1">
    <citation type="submission" date="2020-07" db="EMBL/GenBank/DDBJ databases">
        <title>Transfer of Campylobacter canadensis to the novel genus Avispirillum gen. nov., that also includes two novel species recovered from migratory waterfowl: Avispirillum anseris sp. nov. and Avispirillum brantae sp. nov.</title>
        <authorList>
            <person name="Miller W.G."/>
            <person name="Chapman M.H."/>
            <person name="Yee E."/>
            <person name="Inglis G.D."/>
        </authorList>
    </citation>
    <scope>NUCLEOTIDE SEQUENCE [LARGE SCALE GENOMIC DNA]</scope>
    <source>
        <strain evidence="1 2">L283</strain>
    </source>
</reference>
<protein>
    <recommendedName>
        <fullName evidence="3">ATP-binding protein</fullName>
    </recommendedName>
</protein>
<evidence type="ECO:0000313" key="1">
    <source>
        <dbReference type="EMBL" id="MBZ7987382.1"/>
    </source>
</evidence>
<dbReference type="RefSeq" id="WP_172230886.1">
    <property type="nucleotide sequence ID" value="NZ_CP035946.1"/>
</dbReference>
<dbReference type="Proteomes" id="UP000786183">
    <property type="component" value="Unassembled WGS sequence"/>
</dbReference>
<gene>
    <name evidence="1" type="ORF">AVCANL283_04580</name>
</gene>
<sequence length="351" mass="41263">MQIQNYDYFLENKPSKIGLKARKIDTLPNFCVIKGAFSCGKKSLCLNLVKDDFVFLDLSDIRLSNLNIYEFVEKNNIYNLVCFNANKNFSLPTNIKKCFITTNNNDFSQDNFISTKLNYLDYEEFISFSKQNQNNHISEYLLLGQNPVNIGKTPYEAHKNIQNILRQHYSLSKMQILCKIADYIGYQCSILKIFNDYQIKIGKNDFFACLKEFENNFILYWIKHINKNVKKPYFTDFAIKNAISIKKEFKKIYENLIANELIMSYDEIFFSDDFDFIIPNANIAIIADAFIYKDLISVKQKKLSFLAKKNNISNILLLSLNENFTFKYDNVNIICLKLDEWLLTKDNNDWN</sequence>
<proteinExistence type="predicted"/>
<accession>A0ABS7WSW2</accession>
<keyword evidence="2" id="KW-1185">Reference proteome</keyword>
<name>A0ABS7WSW2_9BACT</name>
<evidence type="ECO:0000313" key="2">
    <source>
        <dbReference type="Proteomes" id="UP000786183"/>
    </source>
</evidence>